<organism evidence="2 3">
    <name type="scientific">Xylocopa violacea</name>
    <name type="common">Violet carpenter bee</name>
    <name type="synonym">Apis violacea</name>
    <dbReference type="NCBI Taxonomy" id="135666"/>
    <lineage>
        <taxon>Eukaryota</taxon>
        <taxon>Metazoa</taxon>
        <taxon>Ecdysozoa</taxon>
        <taxon>Arthropoda</taxon>
        <taxon>Hexapoda</taxon>
        <taxon>Insecta</taxon>
        <taxon>Pterygota</taxon>
        <taxon>Neoptera</taxon>
        <taxon>Endopterygota</taxon>
        <taxon>Hymenoptera</taxon>
        <taxon>Apocrita</taxon>
        <taxon>Aculeata</taxon>
        <taxon>Apoidea</taxon>
        <taxon>Anthophila</taxon>
        <taxon>Apidae</taxon>
        <taxon>Xylocopa</taxon>
        <taxon>Xylocopa</taxon>
    </lineage>
</organism>
<gene>
    <name evidence="2" type="ORF">XYLVIOL_LOCUS2104</name>
</gene>
<dbReference type="EMBL" id="CAXAJV020001287">
    <property type="protein sequence ID" value="CAL7936348.1"/>
    <property type="molecule type" value="Genomic_DNA"/>
</dbReference>
<feature type="region of interest" description="Disordered" evidence="1">
    <location>
        <begin position="1"/>
        <end position="31"/>
    </location>
</feature>
<dbReference type="Proteomes" id="UP001642520">
    <property type="component" value="Unassembled WGS sequence"/>
</dbReference>
<sequence>MSARSRYGSRDTPMTKRFRSPRLTTAKNHAAKPQVTYDYDAAISQPDVPNLLDRKKIGRGVTKRSQEFKIKSMVQKTAKTRSSNNKNAHQVKKTLACPDDNKHINEKENVTNNNIYEDSLSNFLRDATKETYEDKNDGNNEIVEEKIKDERTDESENVTARSLVQGKGSKIPRAKIPVVHTFHDFHPENKLHVNTNQEEVAHLETSCAVNNVDVQGKEAKKKLCAEQCSCKQDIVRFHELQNEKKIVWNKEETSTLEADEEAEDHGLTSTDESPAIISSIDDPRVLTILRNLKLNCPCKSCTEHDLPTSSRLEDDSDLKGSPPEESRRKKWSSRHRQIIDTSSEDVDESSNYNSEDTKKRKKGRNKTKSILTQRIKTNSIVHASPKISNRRQSSFSFLNTLFDIVFWPYLFLKTNR</sequence>
<protein>
    <submittedName>
        <fullName evidence="2">Uncharacterized protein</fullName>
    </submittedName>
</protein>
<reference evidence="2 3" key="1">
    <citation type="submission" date="2024-08" db="EMBL/GenBank/DDBJ databases">
        <authorList>
            <person name="Will J Nash"/>
            <person name="Angela Man"/>
            <person name="Seanna McTaggart"/>
            <person name="Kendall Baker"/>
            <person name="Tom Barker"/>
            <person name="Leah Catchpole"/>
            <person name="Alex Durrant"/>
            <person name="Karim Gharbi"/>
            <person name="Naomi Irish"/>
            <person name="Gemy Kaithakottil"/>
            <person name="Debby Ku"/>
            <person name="Aaliyah Providence"/>
            <person name="Felix Shaw"/>
            <person name="David Swarbreck"/>
            <person name="Chris Watkins"/>
            <person name="Ann M. McCartney"/>
            <person name="Giulio Formenti"/>
            <person name="Alice Mouton"/>
            <person name="Noel Vella"/>
            <person name="Bjorn M von Reumont"/>
            <person name="Adriana Vella"/>
            <person name="Wilfried Haerty"/>
        </authorList>
    </citation>
    <scope>NUCLEOTIDE SEQUENCE [LARGE SCALE GENOMIC DNA]</scope>
</reference>
<evidence type="ECO:0000256" key="1">
    <source>
        <dbReference type="SAM" id="MobiDB-lite"/>
    </source>
</evidence>
<name>A0ABP1N9I6_XYLVO</name>
<proteinExistence type="predicted"/>
<evidence type="ECO:0000313" key="2">
    <source>
        <dbReference type="EMBL" id="CAL7936348.1"/>
    </source>
</evidence>
<keyword evidence="3" id="KW-1185">Reference proteome</keyword>
<feature type="region of interest" description="Disordered" evidence="1">
    <location>
        <begin position="72"/>
        <end position="91"/>
    </location>
</feature>
<feature type="region of interest" description="Disordered" evidence="1">
    <location>
        <begin position="252"/>
        <end position="278"/>
    </location>
</feature>
<evidence type="ECO:0000313" key="3">
    <source>
        <dbReference type="Proteomes" id="UP001642520"/>
    </source>
</evidence>
<comment type="caution">
    <text evidence="2">The sequence shown here is derived from an EMBL/GenBank/DDBJ whole genome shotgun (WGS) entry which is preliminary data.</text>
</comment>
<accession>A0ABP1N9I6</accession>
<feature type="compositionally biased region" description="Polar residues" evidence="1">
    <location>
        <begin position="74"/>
        <end position="88"/>
    </location>
</feature>
<feature type="region of interest" description="Disordered" evidence="1">
    <location>
        <begin position="302"/>
        <end position="370"/>
    </location>
</feature>